<evidence type="ECO:0000256" key="1">
    <source>
        <dbReference type="SAM" id="Phobius"/>
    </source>
</evidence>
<name>A0A2M6T0F8_9BACT</name>
<dbReference type="Proteomes" id="UP000229390">
    <property type="component" value="Unassembled WGS sequence"/>
</dbReference>
<proteinExistence type="predicted"/>
<dbReference type="AlphaFoldDB" id="A0A2M6T0F8"/>
<organism evidence="2 3">
    <name type="scientific">Candidatus Nealsonbacteria bacterium CG08_land_8_20_14_0_20_43_11</name>
    <dbReference type="NCBI Taxonomy" id="1974706"/>
    <lineage>
        <taxon>Bacteria</taxon>
        <taxon>Candidatus Nealsoniibacteriota</taxon>
    </lineage>
</organism>
<keyword evidence="1" id="KW-1133">Transmembrane helix</keyword>
<sequence length="581" mass="64646">MVTEELLEYIKKQLKKDASLEEIKSKLMANGWDVDDIDEGLNLVISGLQAESENQENIPAPELIPQPAQPAFTPLTKEPVSSGASQEADTLEPFIASPRTEPAGLGPAKSKRKVFAIIAVIVGLMIIGGGAGGYFYYSQLPETVFRKVAQKAAIIKSFDYKGEVAGEINFVNDFLGGLEESSAEAKEENLKFSLTALGGVDFHDLKKPQFSSLLSFSGEDNNEKVNLGIEMRLIDKVFYAQITELPELGQETGFDTSGLKNQWLKIDPAALEKEFSAMSSGAVPEEEKEKSELSDEQIKEIQEALNQQWEKWMKKVMRLTDEKIEGAKTYHYKVPIDKVEIKDLVLKIGKIVEGKEVSKEVVEDLDESLKATDFGDLEIWIGKKDFFVYKISQSMTIKNLKDEKIGAKYQWTLLLKNFNQPVTIEVPKSATPLEELLNTWFGPAQALNKNAMVSSYMGTLQTVAELNCIEDGNYDKFTCEGAENYVEKPGYPKEKYADLKVVCNSIAKEAGEYPIINKPAKNSQSYCVYVSLPGKIEGTQYYVCIEGKSVYSEDIREGKTAIDPGLSSCTKKSYRCPKDTK</sequence>
<accession>A0A2M6T0F8</accession>
<dbReference type="Gene3D" id="2.50.20.20">
    <property type="match status" value="1"/>
</dbReference>
<comment type="caution">
    <text evidence="2">The sequence shown here is derived from an EMBL/GenBank/DDBJ whole genome shotgun (WGS) entry which is preliminary data.</text>
</comment>
<evidence type="ECO:0000313" key="3">
    <source>
        <dbReference type="Proteomes" id="UP000229390"/>
    </source>
</evidence>
<dbReference type="EMBL" id="PEYE01000032">
    <property type="protein sequence ID" value="PIS38792.1"/>
    <property type="molecule type" value="Genomic_DNA"/>
</dbReference>
<reference evidence="3" key="1">
    <citation type="submission" date="2017-09" db="EMBL/GenBank/DDBJ databases">
        <title>Depth-based differentiation of microbial function through sediment-hosted aquifers and enrichment of novel symbionts in the deep terrestrial subsurface.</title>
        <authorList>
            <person name="Probst A.J."/>
            <person name="Ladd B."/>
            <person name="Jarett J.K."/>
            <person name="Geller-Mcgrath D.E."/>
            <person name="Sieber C.M.K."/>
            <person name="Emerson J.B."/>
            <person name="Anantharaman K."/>
            <person name="Thomas B.C."/>
            <person name="Malmstrom R."/>
            <person name="Stieglmeier M."/>
            <person name="Klingl A."/>
            <person name="Woyke T."/>
            <person name="Ryan C.M."/>
            <person name="Banfield J.F."/>
        </authorList>
    </citation>
    <scope>NUCLEOTIDE SEQUENCE [LARGE SCALE GENOMIC DNA]</scope>
</reference>
<gene>
    <name evidence="2" type="ORF">COT34_01855</name>
</gene>
<keyword evidence="1" id="KW-0812">Transmembrane</keyword>
<feature type="transmembrane region" description="Helical" evidence="1">
    <location>
        <begin position="114"/>
        <end position="137"/>
    </location>
</feature>
<evidence type="ECO:0000313" key="2">
    <source>
        <dbReference type="EMBL" id="PIS38792.1"/>
    </source>
</evidence>
<protein>
    <submittedName>
        <fullName evidence="2">Uncharacterized protein</fullName>
    </submittedName>
</protein>
<keyword evidence="1" id="KW-0472">Membrane</keyword>